<organism evidence="2 3">
    <name type="scientific">Chondromyces crocatus</name>
    <dbReference type="NCBI Taxonomy" id="52"/>
    <lineage>
        <taxon>Bacteria</taxon>
        <taxon>Pseudomonadati</taxon>
        <taxon>Myxococcota</taxon>
        <taxon>Polyangia</taxon>
        <taxon>Polyangiales</taxon>
        <taxon>Polyangiaceae</taxon>
        <taxon>Chondromyces</taxon>
    </lineage>
</organism>
<feature type="compositionally biased region" description="Gly residues" evidence="1">
    <location>
        <begin position="49"/>
        <end position="65"/>
    </location>
</feature>
<protein>
    <submittedName>
        <fullName evidence="2">Uncharacterized protein</fullName>
    </submittedName>
</protein>
<dbReference type="PROSITE" id="PS51257">
    <property type="entry name" value="PROKAR_LIPOPROTEIN"/>
    <property type="match status" value="1"/>
</dbReference>
<gene>
    <name evidence="2" type="ORF">CMC5_080540</name>
</gene>
<dbReference type="EMBL" id="CP012159">
    <property type="protein sequence ID" value="AKT43817.1"/>
    <property type="molecule type" value="Genomic_DNA"/>
</dbReference>
<keyword evidence="3" id="KW-1185">Reference proteome</keyword>
<proteinExistence type="predicted"/>
<evidence type="ECO:0000256" key="1">
    <source>
        <dbReference type="SAM" id="MobiDB-lite"/>
    </source>
</evidence>
<feature type="region of interest" description="Disordered" evidence="1">
    <location>
        <begin position="27"/>
        <end position="65"/>
    </location>
</feature>
<reference evidence="2 3" key="1">
    <citation type="submission" date="2015-07" db="EMBL/GenBank/DDBJ databases">
        <title>Genome analysis of myxobacterium Chondromyces crocatus Cm c5 reveals a high potential for natural compound synthesis and the genetic basis for the loss of fruiting body formation.</title>
        <authorList>
            <person name="Zaburannyi N."/>
            <person name="Bunk B."/>
            <person name="Maier J."/>
            <person name="Overmann J."/>
            <person name="Mueller R."/>
        </authorList>
    </citation>
    <scope>NUCLEOTIDE SEQUENCE [LARGE SCALE GENOMIC DNA]</scope>
    <source>
        <strain evidence="2 3">Cm c5</strain>
    </source>
</reference>
<sequence>MTTRSLVNGLCVVTVLAFGVGCGELSGSDNPKGGPDGASRNTGDDGAIEGVGGSDGTGGAGVGGFEPGSGGAGVGGSAGTGGGIVYPDTACGAFCAQAAALEVCPSESEACVDQCEASKLVAPWCGEMFDMHVQCSAQQAADGFTCPQGHPLPSTTVCADERAATVSCLFEGPAGGMPDLTADCQAQCDVTSTLPCASPTCLQDCIDSVAEVEACNGAQATIVHCFAQQPAESWACDEENQPAFLGQDCAFPVLLHGLCVEQNAPSPLR</sequence>
<dbReference type="KEGG" id="ccro:CMC5_080540"/>
<name>A0A0K1ET42_CHOCO</name>
<evidence type="ECO:0000313" key="2">
    <source>
        <dbReference type="EMBL" id="AKT43817.1"/>
    </source>
</evidence>
<evidence type="ECO:0000313" key="3">
    <source>
        <dbReference type="Proteomes" id="UP000067626"/>
    </source>
</evidence>
<accession>A0A0K1ET42</accession>
<dbReference type="AlphaFoldDB" id="A0A0K1ET42"/>
<dbReference type="Proteomes" id="UP000067626">
    <property type="component" value="Chromosome"/>
</dbReference>